<evidence type="ECO:0000256" key="4">
    <source>
        <dbReference type="ARBA" id="ARBA00023136"/>
    </source>
</evidence>
<dbReference type="RefSeq" id="WP_009580033.1">
    <property type="nucleotide sequence ID" value="NZ_AMZN01000040.1"/>
</dbReference>
<dbReference type="GO" id="GO:0009403">
    <property type="term" value="P:toxin biosynthetic process"/>
    <property type="evidence" value="ECO:0007669"/>
    <property type="project" value="InterPro"/>
</dbReference>
<dbReference type="InterPro" id="IPR003825">
    <property type="entry name" value="Colicin-V_CvpA"/>
</dbReference>
<reference evidence="6 7" key="1">
    <citation type="submission" date="2012-12" db="EMBL/GenBank/DDBJ databases">
        <title>Genome assembly of Fulvivirga imtechensis AK7.</title>
        <authorList>
            <person name="Nupur N."/>
            <person name="Khatri I."/>
            <person name="Kumar R."/>
            <person name="Subramanian S."/>
            <person name="Pinnaka A."/>
        </authorList>
    </citation>
    <scope>NUCLEOTIDE SEQUENCE [LARGE SCALE GENOMIC DNA]</scope>
    <source>
        <strain evidence="6 7">AK7</strain>
    </source>
</reference>
<evidence type="ECO:0000313" key="7">
    <source>
        <dbReference type="Proteomes" id="UP000011135"/>
    </source>
</evidence>
<dbReference type="PANTHER" id="PTHR37306:SF1">
    <property type="entry name" value="COLICIN V PRODUCTION PROTEIN"/>
    <property type="match status" value="1"/>
</dbReference>
<feature type="transmembrane region" description="Helical" evidence="5">
    <location>
        <begin position="24"/>
        <end position="42"/>
    </location>
</feature>
<evidence type="ECO:0000256" key="1">
    <source>
        <dbReference type="ARBA" id="ARBA00004141"/>
    </source>
</evidence>
<gene>
    <name evidence="6" type="ORF">C900_02730</name>
</gene>
<organism evidence="6 7">
    <name type="scientific">Fulvivirga imtechensis AK7</name>
    <dbReference type="NCBI Taxonomy" id="1237149"/>
    <lineage>
        <taxon>Bacteria</taxon>
        <taxon>Pseudomonadati</taxon>
        <taxon>Bacteroidota</taxon>
        <taxon>Cytophagia</taxon>
        <taxon>Cytophagales</taxon>
        <taxon>Fulvivirgaceae</taxon>
        <taxon>Fulvivirga</taxon>
    </lineage>
</organism>
<comment type="subcellular location">
    <subcellularLocation>
        <location evidence="1">Membrane</location>
        <topology evidence="1">Multi-pass membrane protein</topology>
    </subcellularLocation>
</comment>
<feature type="transmembrane region" description="Helical" evidence="5">
    <location>
        <begin position="142"/>
        <end position="161"/>
    </location>
</feature>
<evidence type="ECO:0000256" key="5">
    <source>
        <dbReference type="SAM" id="Phobius"/>
    </source>
</evidence>
<evidence type="ECO:0000256" key="2">
    <source>
        <dbReference type="ARBA" id="ARBA00022692"/>
    </source>
</evidence>
<comment type="caution">
    <text evidence="6">The sequence shown here is derived from an EMBL/GenBank/DDBJ whole genome shotgun (WGS) entry which is preliminary data.</text>
</comment>
<dbReference type="GO" id="GO:0016020">
    <property type="term" value="C:membrane"/>
    <property type="evidence" value="ECO:0007669"/>
    <property type="project" value="UniProtKB-SubCell"/>
</dbReference>
<evidence type="ECO:0008006" key="8">
    <source>
        <dbReference type="Google" id="ProtNLM"/>
    </source>
</evidence>
<keyword evidence="3 5" id="KW-1133">Transmembrane helix</keyword>
<dbReference type="STRING" id="1237149.C900_02730"/>
<dbReference type="eggNOG" id="COG1286">
    <property type="taxonomic scope" value="Bacteria"/>
</dbReference>
<feature type="transmembrane region" description="Helical" evidence="5">
    <location>
        <begin position="94"/>
        <end position="122"/>
    </location>
</feature>
<protein>
    <recommendedName>
        <fullName evidence="8">Colicin V production protein</fullName>
    </recommendedName>
</protein>
<dbReference type="OrthoDB" id="9799585at2"/>
<evidence type="ECO:0000256" key="3">
    <source>
        <dbReference type="ARBA" id="ARBA00022989"/>
    </source>
</evidence>
<dbReference type="EMBL" id="AMZN01000040">
    <property type="protein sequence ID" value="ELR71389.1"/>
    <property type="molecule type" value="Genomic_DNA"/>
</dbReference>
<dbReference type="AlphaFoldDB" id="L8JUY6"/>
<keyword evidence="4 5" id="KW-0472">Membrane</keyword>
<dbReference type="Pfam" id="PF02674">
    <property type="entry name" value="Colicin_V"/>
    <property type="match status" value="1"/>
</dbReference>
<dbReference type="PANTHER" id="PTHR37306">
    <property type="entry name" value="COLICIN V PRODUCTION PROTEIN"/>
    <property type="match status" value="1"/>
</dbReference>
<dbReference type="Proteomes" id="UP000011135">
    <property type="component" value="Unassembled WGS sequence"/>
</dbReference>
<keyword evidence="2 5" id="KW-0812">Transmembrane</keyword>
<evidence type="ECO:0000313" key="6">
    <source>
        <dbReference type="EMBL" id="ELR71389.1"/>
    </source>
</evidence>
<keyword evidence="7" id="KW-1185">Reference proteome</keyword>
<sequence>MSTIDIILIIPIIYGAYRGFKKGFLLEIIAIVAFILAVIGGFKLLHWGMDLLDQYFDISGQVLPYIAFVLIFIGIILLINLLGKGLKKIIDLTILGAADNIAGAVLSATKWAFGLSVILWLSATFDIGIPEEWKEGSILYPYLMPFAPAVVDFFSAIIPFAHDLFDTLKEMLQDDPSS</sequence>
<feature type="transmembrane region" description="Helical" evidence="5">
    <location>
        <begin position="62"/>
        <end position="82"/>
    </location>
</feature>
<name>L8JUY6_9BACT</name>
<accession>L8JUY6</accession>
<proteinExistence type="predicted"/>